<keyword evidence="4" id="KW-0862">Zinc</keyword>
<feature type="region of interest" description="Disordered" evidence="6">
    <location>
        <begin position="53"/>
        <end position="75"/>
    </location>
</feature>
<dbReference type="GO" id="GO:0003899">
    <property type="term" value="F:DNA-directed RNA polymerase activity"/>
    <property type="evidence" value="ECO:0007669"/>
    <property type="project" value="InterPro"/>
</dbReference>
<keyword evidence="3" id="KW-0479">Metal-binding</keyword>
<dbReference type="PANTHER" id="PTHR23431:SF3">
    <property type="entry name" value="DNA-DIRECTED RNA POLYMERASES I, II, AND III SUBUNIT RPABC5"/>
    <property type="match status" value="1"/>
</dbReference>
<gene>
    <name evidence="7" type="ORF">FWILDA_LOCUS12419</name>
</gene>
<comment type="caution">
    <text evidence="7">The sequence shown here is derived from an EMBL/GenBank/DDBJ whole genome shotgun (WGS) entry which is preliminary data.</text>
</comment>
<dbReference type="GO" id="GO:0042797">
    <property type="term" value="P:tRNA transcription by RNA polymerase III"/>
    <property type="evidence" value="ECO:0007669"/>
    <property type="project" value="TreeGrafter"/>
</dbReference>
<name>A0A9W4SYM0_9GLOM</name>
<dbReference type="GO" id="GO:0005665">
    <property type="term" value="C:RNA polymerase II, core complex"/>
    <property type="evidence" value="ECO:0007669"/>
    <property type="project" value="TreeGrafter"/>
</dbReference>
<dbReference type="Pfam" id="PF01194">
    <property type="entry name" value="RNA_pol_N"/>
    <property type="match status" value="1"/>
</dbReference>
<accession>A0A9W4SYM0</accession>
<dbReference type="InterPro" id="IPR000268">
    <property type="entry name" value="RPABC5/Rpb10"/>
</dbReference>
<dbReference type="GO" id="GO:0003677">
    <property type="term" value="F:DNA binding"/>
    <property type="evidence" value="ECO:0007669"/>
    <property type="project" value="InterPro"/>
</dbReference>
<feature type="region of interest" description="Disordered" evidence="6">
    <location>
        <begin position="147"/>
        <end position="195"/>
    </location>
</feature>
<dbReference type="GO" id="GO:0005736">
    <property type="term" value="C:RNA polymerase I complex"/>
    <property type="evidence" value="ECO:0007669"/>
    <property type="project" value="TreeGrafter"/>
</dbReference>
<feature type="compositionally biased region" description="Polar residues" evidence="6">
    <location>
        <begin position="58"/>
        <end position="67"/>
    </location>
</feature>
<evidence type="ECO:0000256" key="2">
    <source>
        <dbReference type="ARBA" id="ARBA00022478"/>
    </source>
</evidence>
<evidence type="ECO:0000256" key="5">
    <source>
        <dbReference type="ARBA" id="ARBA00023163"/>
    </source>
</evidence>
<evidence type="ECO:0000313" key="8">
    <source>
        <dbReference type="Proteomes" id="UP001153678"/>
    </source>
</evidence>
<evidence type="ECO:0000313" key="7">
    <source>
        <dbReference type="EMBL" id="CAI2186128.1"/>
    </source>
</evidence>
<keyword evidence="2" id="KW-0240">DNA-directed RNA polymerase</keyword>
<dbReference type="GO" id="GO:0006366">
    <property type="term" value="P:transcription by RNA polymerase II"/>
    <property type="evidence" value="ECO:0007669"/>
    <property type="project" value="TreeGrafter"/>
</dbReference>
<evidence type="ECO:0000256" key="6">
    <source>
        <dbReference type="SAM" id="MobiDB-lite"/>
    </source>
</evidence>
<evidence type="ECO:0000256" key="4">
    <source>
        <dbReference type="ARBA" id="ARBA00022833"/>
    </source>
</evidence>
<dbReference type="Gene3D" id="1.10.10.60">
    <property type="entry name" value="Homeodomain-like"/>
    <property type="match status" value="1"/>
</dbReference>
<dbReference type="SUPFAM" id="SSF46924">
    <property type="entry name" value="RNA polymerase subunit RPB10"/>
    <property type="match status" value="1"/>
</dbReference>
<protein>
    <recommendedName>
        <fullName evidence="1">DNA-directed RNA polymerases I, II, and III subunit RPABC5</fullName>
    </recommendedName>
</protein>
<keyword evidence="8" id="KW-1185">Reference proteome</keyword>
<dbReference type="AlphaFoldDB" id="A0A9W4SYM0"/>
<feature type="compositionally biased region" description="Polar residues" evidence="6">
    <location>
        <begin position="147"/>
        <end position="169"/>
    </location>
</feature>
<evidence type="ECO:0000256" key="3">
    <source>
        <dbReference type="ARBA" id="ARBA00022723"/>
    </source>
</evidence>
<feature type="compositionally biased region" description="Basic and acidic residues" evidence="6">
    <location>
        <begin position="176"/>
        <end position="188"/>
    </location>
</feature>
<dbReference type="GO" id="GO:0006360">
    <property type="term" value="P:transcription by RNA polymerase I"/>
    <property type="evidence" value="ECO:0007669"/>
    <property type="project" value="TreeGrafter"/>
</dbReference>
<keyword evidence="5" id="KW-0804">Transcription</keyword>
<dbReference type="OrthoDB" id="2354916at2759"/>
<organism evidence="7 8">
    <name type="scientific">Funneliformis geosporum</name>
    <dbReference type="NCBI Taxonomy" id="1117311"/>
    <lineage>
        <taxon>Eukaryota</taxon>
        <taxon>Fungi</taxon>
        <taxon>Fungi incertae sedis</taxon>
        <taxon>Mucoromycota</taxon>
        <taxon>Glomeromycotina</taxon>
        <taxon>Glomeromycetes</taxon>
        <taxon>Glomerales</taxon>
        <taxon>Glomeraceae</taxon>
        <taxon>Funneliformis</taxon>
    </lineage>
</organism>
<dbReference type="EMBL" id="CAMKVN010004019">
    <property type="protein sequence ID" value="CAI2186128.1"/>
    <property type="molecule type" value="Genomic_DNA"/>
</dbReference>
<evidence type="ECO:0000256" key="1">
    <source>
        <dbReference type="ARBA" id="ARBA00020813"/>
    </source>
</evidence>
<sequence length="195" mass="22187">MKSAALEALGITRYCCRRMLISHVDFIHKILTFTPQESSTIDHSSSKFRIDSEIEGPPTTSFNNELTFTDDDSPRYDVEGSPTYVSFRNRFDLSPRTPIDASIISRDQSLLSRYVQSESSSRYSHNEGNFSESSPGQINQSFPVYELSSYTDDGSPTYEASYQSEQIGDNCSPRYLPEHEQTNDDDSSRYSPYDF</sequence>
<proteinExistence type="predicted"/>
<dbReference type="GO" id="GO:0008270">
    <property type="term" value="F:zinc ion binding"/>
    <property type="evidence" value="ECO:0007669"/>
    <property type="project" value="TreeGrafter"/>
</dbReference>
<dbReference type="GO" id="GO:0005666">
    <property type="term" value="C:RNA polymerase III complex"/>
    <property type="evidence" value="ECO:0007669"/>
    <property type="project" value="TreeGrafter"/>
</dbReference>
<dbReference type="InterPro" id="IPR023580">
    <property type="entry name" value="RNA_pol_su_RPB10"/>
</dbReference>
<dbReference type="PANTHER" id="PTHR23431">
    <property type="entry name" value="DNA-DIRECTED RNA POLYMERASES I, II, AND III SUBUNIT RPABC5 FAMILY MEMBER"/>
    <property type="match status" value="1"/>
</dbReference>
<reference evidence="7" key="1">
    <citation type="submission" date="2022-08" db="EMBL/GenBank/DDBJ databases">
        <authorList>
            <person name="Kallberg Y."/>
            <person name="Tangrot J."/>
            <person name="Rosling A."/>
        </authorList>
    </citation>
    <scope>NUCLEOTIDE SEQUENCE</scope>
    <source>
        <strain evidence="7">Wild A</strain>
    </source>
</reference>
<dbReference type="Proteomes" id="UP001153678">
    <property type="component" value="Unassembled WGS sequence"/>
</dbReference>